<name>A0A2R6XA90_MARPO</name>
<accession>A0A2R6XA90</accession>
<proteinExistence type="predicted"/>
<gene>
    <name evidence="2" type="ORF">MARPO_0027s0132</name>
</gene>
<keyword evidence="1" id="KW-1133">Transmembrane helix</keyword>
<evidence type="ECO:0000313" key="3">
    <source>
        <dbReference type="Proteomes" id="UP000244005"/>
    </source>
</evidence>
<feature type="transmembrane region" description="Helical" evidence="1">
    <location>
        <begin position="75"/>
        <end position="94"/>
    </location>
</feature>
<organism evidence="2 3">
    <name type="scientific">Marchantia polymorpha</name>
    <name type="common">Common liverwort</name>
    <name type="synonym">Marchantia aquatica</name>
    <dbReference type="NCBI Taxonomy" id="3197"/>
    <lineage>
        <taxon>Eukaryota</taxon>
        <taxon>Viridiplantae</taxon>
        <taxon>Streptophyta</taxon>
        <taxon>Embryophyta</taxon>
        <taxon>Marchantiophyta</taxon>
        <taxon>Marchantiopsida</taxon>
        <taxon>Marchantiidae</taxon>
        <taxon>Marchantiales</taxon>
        <taxon>Marchantiaceae</taxon>
        <taxon>Marchantia</taxon>
    </lineage>
</organism>
<keyword evidence="1" id="KW-0812">Transmembrane</keyword>
<reference evidence="3" key="1">
    <citation type="journal article" date="2017" name="Cell">
        <title>Insights into land plant evolution garnered from the Marchantia polymorpha genome.</title>
        <authorList>
            <person name="Bowman J.L."/>
            <person name="Kohchi T."/>
            <person name="Yamato K.T."/>
            <person name="Jenkins J."/>
            <person name="Shu S."/>
            <person name="Ishizaki K."/>
            <person name="Yamaoka S."/>
            <person name="Nishihama R."/>
            <person name="Nakamura Y."/>
            <person name="Berger F."/>
            <person name="Adam C."/>
            <person name="Aki S.S."/>
            <person name="Althoff F."/>
            <person name="Araki T."/>
            <person name="Arteaga-Vazquez M.A."/>
            <person name="Balasubrmanian S."/>
            <person name="Barry K."/>
            <person name="Bauer D."/>
            <person name="Boehm C.R."/>
            <person name="Briginshaw L."/>
            <person name="Caballero-Perez J."/>
            <person name="Catarino B."/>
            <person name="Chen F."/>
            <person name="Chiyoda S."/>
            <person name="Chovatia M."/>
            <person name="Davies K.M."/>
            <person name="Delmans M."/>
            <person name="Demura T."/>
            <person name="Dierschke T."/>
            <person name="Dolan L."/>
            <person name="Dorantes-Acosta A.E."/>
            <person name="Eklund D.M."/>
            <person name="Florent S.N."/>
            <person name="Flores-Sandoval E."/>
            <person name="Fujiyama A."/>
            <person name="Fukuzawa H."/>
            <person name="Galik B."/>
            <person name="Grimanelli D."/>
            <person name="Grimwood J."/>
            <person name="Grossniklaus U."/>
            <person name="Hamada T."/>
            <person name="Haseloff J."/>
            <person name="Hetherington A.J."/>
            <person name="Higo A."/>
            <person name="Hirakawa Y."/>
            <person name="Hundley H.N."/>
            <person name="Ikeda Y."/>
            <person name="Inoue K."/>
            <person name="Inoue S.I."/>
            <person name="Ishida S."/>
            <person name="Jia Q."/>
            <person name="Kakita M."/>
            <person name="Kanazawa T."/>
            <person name="Kawai Y."/>
            <person name="Kawashima T."/>
            <person name="Kennedy M."/>
            <person name="Kinose K."/>
            <person name="Kinoshita T."/>
            <person name="Kohara Y."/>
            <person name="Koide E."/>
            <person name="Komatsu K."/>
            <person name="Kopischke S."/>
            <person name="Kubo M."/>
            <person name="Kyozuka J."/>
            <person name="Lagercrantz U."/>
            <person name="Lin S.S."/>
            <person name="Lindquist E."/>
            <person name="Lipzen A.M."/>
            <person name="Lu C.W."/>
            <person name="De Luna E."/>
            <person name="Martienssen R.A."/>
            <person name="Minamino N."/>
            <person name="Mizutani M."/>
            <person name="Mizutani M."/>
            <person name="Mochizuki N."/>
            <person name="Monte I."/>
            <person name="Mosher R."/>
            <person name="Nagasaki H."/>
            <person name="Nakagami H."/>
            <person name="Naramoto S."/>
            <person name="Nishitani K."/>
            <person name="Ohtani M."/>
            <person name="Okamoto T."/>
            <person name="Okumura M."/>
            <person name="Phillips J."/>
            <person name="Pollak B."/>
            <person name="Reinders A."/>
            <person name="Rovekamp M."/>
            <person name="Sano R."/>
            <person name="Sawa S."/>
            <person name="Schmid M.W."/>
            <person name="Shirakawa M."/>
            <person name="Solano R."/>
            <person name="Spunde A."/>
            <person name="Suetsugu N."/>
            <person name="Sugano S."/>
            <person name="Sugiyama A."/>
            <person name="Sun R."/>
            <person name="Suzuki Y."/>
            <person name="Takenaka M."/>
            <person name="Takezawa D."/>
            <person name="Tomogane H."/>
            <person name="Tsuzuki M."/>
            <person name="Ueda T."/>
            <person name="Umeda M."/>
            <person name="Ward J.M."/>
            <person name="Watanabe Y."/>
            <person name="Yazaki K."/>
            <person name="Yokoyama R."/>
            <person name="Yoshitake Y."/>
            <person name="Yotsui I."/>
            <person name="Zachgo S."/>
            <person name="Schmutz J."/>
        </authorList>
    </citation>
    <scope>NUCLEOTIDE SEQUENCE [LARGE SCALE GENOMIC DNA]</scope>
    <source>
        <strain evidence="3">Tak-1</strain>
    </source>
</reference>
<dbReference type="Proteomes" id="UP000244005">
    <property type="component" value="Unassembled WGS sequence"/>
</dbReference>
<evidence type="ECO:0000313" key="2">
    <source>
        <dbReference type="EMBL" id="PTQ43030.1"/>
    </source>
</evidence>
<protein>
    <submittedName>
        <fullName evidence="2">Uncharacterized protein</fullName>
    </submittedName>
</protein>
<dbReference type="Gramene" id="Mp5g04950.1">
    <property type="protein sequence ID" value="Mp5g04950.1.cds1"/>
    <property type="gene ID" value="Mp5g04950"/>
</dbReference>
<keyword evidence="1" id="KW-0472">Membrane</keyword>
<evidence type="ECO:0000256" key="1">
    <source>
        <dbReference type="SAM" id="Phobius"/>
    </source>
</evidence>
<dbReference type="EMBL" id="KZ772699">
    <property type="protein sequence ID" value="PTQ43030.1"/>
    <property type="molecule type" value="Genomic_DNA"/>
</dbReference>
<dbReference type="AlphaFoldDB" id="A0A2R6XA90"/>
<sequence length="107" mass="12272">MWTRCLPFADRSEEDLERNRMAVIAAHALLVHKIDVDTETYNQPVRCGEIQAAESADQNMLALAHMSPWKFNGGVTLWFSFFLASLGHALLEYFSGVVEKMEKLEYY</sequence>
<keyword evidence="3" id="KW-1185">Reference proteome</keyword>